<gene>
    <name evidence="2" type="ORF">LAX5112_03393</name>
</gene>
<evidence type="ECO:0000259" key="1">
    <source>
        <dbReference type="Pfam" id="PF07791"/>
    </source>
</evidence>
<keyword evidence="3" id="KW-1185">Reference proteome</keyword>
<evidence type="ECO:0000313" key="3">
    <source>
        <dbReference type="Proteomes" id="UP000053235"/>
    </source>
</evidence>
<dbReference type="EMBL" id="CXWD01000013">
    <property type="protein sequence ID" value="CTQ72982.1"/>
    <property type="molecule type" value="Genomic_DNA"/>
</dbReference>
<proteinExistence type="predicted"/>
<accession>A0A0M7AEX4</accession>
<sequence>MAYFLELVSYQRHAIPYFTWDDEEECRKFGSKAFGFSSGFWVDPQAVPKSAYQERDKRVPDVFPMPGCNAVNQRFKDLVEEFEPGVHQFFPIELRNKAGDPLADNYYVFNCMVSVDTVLVKESGLQWEIDEPSGQSFLDILTFKHDMVLSRPAIGGRHLWQGLYLQPISSGGVFCSDAFQKELKKRKIRFLDQKHCAEVDDEWKPEDNIQPILDWEAEHGLHEGHRSWKRAQTLKERGRLEL</sequence>
<organism evidence="2 3">
    <name type="scientific">Roseibium alexandrii</name>
    <dbReference type="NCBI Taxonomy" id="388408"/>
    <lineage>
        <taxon>Bacteria</taxon>
        <taxon>Pseudomonadati</taxon>
        <taxon>Pseudomonadota</taxon>
        <taxon>Alphaproteobacteria</taxon>
        <taxon>Hyphomicrobiales</taxon>
        <taxon>Stappiaceae</taxon>
        <taxon>Roseibium</taxon>
    </lineage>
</organism>
<dbReference type="InterPro" id="IPR012433">
    <property type="entry name" value="Imm11"/>
</dbReference>
<name>A0A0M7AEX4_9HYPH</name>
<dbReference type="AlphaFoldDB" id="A0A0M7AEX4"/>
<dbReference type="Proteomes" id="UP000053235">
    <property type="component" value="Unassembled WGS sequence"/>
</dbReference>
<evidence type="ECO:0000313" key="2">
    <source>
        <dbReference type="EMBL" id="CTQ72982.1"/>
    </source>
</evidence>
<reference evidence="3" key="1">
    <citation type="submission" date="2015-07" db="EMBL/GenBank/DDBJ databases">
        <authorList>
            <person name="Rodrigo-Torres Lidia"/>
            <person name="Arahal R.David."/>
        </authorList>
    </citation>
    <scope>NUCLEOTIDE SEQUENCE [LARGE SCALE GENOMIC DNA]</scope>
    <source>
        <strain evidence="3">CECT 5112</strain>
    </source>
</reference>
<dbReference type="Pfam" id="PF07791">
    <property type="entry name" value="Imm11"/>
    <property type="match status" value="1"/>
</dbReference>
<dbReference type="RefSeq" id="WP_055672797.1">
    <property type="nucleotide sequence ID" value="NZ_CXWD01000013.1"/>
</dbReference>
<feature type="domain" description="Immunity MXAN-0049 protein" evidence="1">
    <location>
        <begin position="49"/>
        <end position="189"/>
    </location>
</feature>
<protein>
    <recommendedName>
        <fullName evidence="1">Immunity MXAN-0049 protein domain-containing protein</fullName>
    </recommendedName>
</protein>